<keyword evidence="3" id="KW-0670">Pyruvate</keyword>
<name>A0A2V1H5C6_9GAMM</name>
<dbReference type="EMBL" id="QDDL01000001">
    <property type="protein sequence ID" value="PVZ72458.1"/>
    <property type="molecule type" value="Genomic_DNA"/>
</dbReference>
<dbReference type="InterPro" id="IPR013815">
    <property type="entry name" value="ATP_grasp_subdomain_1"/>
</dbReference>
<dbReference type="Proteomes" id="UP000244906">
    <property type="component" value="Unassembled WGS sequence"/>
</dbReference>
<dbReference type="Pfam" id="PF00391">
    <property type="entry name" value="PEP-utilizers"/>
    <property type="match status" value="1"/>
</dbReference>
<reference evidence="3 4" key="1">
    <citation type="submission" date="2018-04" db="EMBL/GenBank/DDBJ databases">
        <title>Thalassorhabdus spongiae gen. nov., sp. nov., isolated from a marine sponge in South-West Iceland.</title>
        <authorList>
            <person name="Knobloch S."/>
            <person name="Daussin A."/>
            <person name="Johannsson R."/>
            <person name="Marteinsson V.T."/>
        </authorList>
    </citation>
    <scope>NUCLEOTIDE SEQUENCE [LARGE SCALE GENOMIC DNA]</scope>
    <source>
        <strain evidence="3 4">Hp12</strain>
    </source>
</reference>
<gene>
    <name evidence="3" type="ORF">DC094_05495</name>
</gene>
<dbReference type="InterPro" id="IPR036637">
    <property type="entry name" value="Phosphohistidine_dom_sf"/>
</dbReference>
<feature type="domain" description="PEP-utilising enzyme mobile" evidence="1">
    <location>
        <begin position="864"/>
        <end position="932"/>
    </location>
</feature>
<dbReference type="InterPro" id="IPR051549">
    <property type="entry name" value="PEP_Utilizing_Enz"/>
</dbReference>
<dbReference type="SUPFAM" id="SSF56059">
    <property type="entry name" value="Glutathione synthetase ATP-binding domain-like"/>
    <property type="match status" value="1"/>
</dbReference>
<accession>A0A2V1H5C6</accession>
<dbReference type="InterPro" id="IPR008279">
    <property type="entry name" value="PEP-util_enz_mobile_dom"/>
</dbReference>
<dbReference type="RefSeq" id="WP_116686044.1">
    <property type="nucleotide sequence ID" value="NZ_CAWNYD010000001.1"/>
</dbReference>
<evidence type="ECO:0000259" key="2">
    <source>
        <dbReference type="Pfam" id="PF01326"/>
    </source>
</evidence>
<dbReference type="Gene3D" id="3.30.1490.20">
    <property type="entry name" value="ATP-grasp fold, A domain"/>
    <property type="match status" value="1"/>
</dbReference>
<dbReference type="GO" id="GO:0016301">
    <property type="term" value="F:kinase activity"/>
    <property type="evidence" value="ECO:0007669"/>
    <property type="project" value="InterPro"/>
</dbReference>
<comment type="caution">
    <text evidence="3">The sequence shown here is derived from an EMBL/GenBank/DDBJ whole genome shotgun (WGS) entry which is preliminary data.</text>
</comment>
<dbReference type="OrthoDB" id="9765468at2"/>
<dbReference type="SUPFAM" id="SSF52009">
    <property type="entry name" value="Phosphohistidine domain"/>
    <property type="match status" value="1"/>
</dbReference>
<dbReference type="PANTHER" id="PTHR43615">
    <property type="entry name" value="PHOSPHOENOLPYRUVATE SYNTHASE-RELATED"/>
    <property type="match status" value="1"/>
</dbReference>
<dbReference type="NCBIfam" id="NF004883">
    <property type="entry name" value="PRK06241.2-4"/>
    <property type="match status" value="1"/>
</dbReference>
<feature type="domain" description="Pyruvate phosphate dikinase AMP/ATP-binding" evidence="2">
    <location>
        <begin position="30"/>
        <end position="358"/>
    </location>
</feature>
<dbReference type="Gene3D" id="3.50.30.10">
    <property type="entry name" value="Phosphohistidine domain"/>
    <property type="match status" value="1"/>
</dbReference>
<dbReference type="GO" id="GO:0005524">
    <property type="term" value="F:ATP binding"/>
    <property type="evidence" value="ECO:0007669"/>
    <property type="project" value="InterPro"/>
</dbReference>
<organism evidence="3 4">
    <name type="scientific">Pelagibaculum spongiae</name>
    <dbReference type="NCBI Taxonomy" id="2080658"/>
    <lineage>
        <taxon>Bacteria</taxon>
        <taxon>Pseudomonadati</taxon>
        <taxon>Pseudomonadota</taxon>
        <taxon>Gammaproteobacteria</taxon>
        <taxon>Oceanospirillales</taxon>
        <taxon>Pelagibaculum</taxon>
    </lineage>
</organism>
<keyword evidence="4" id="KW-1185">Reference proteome</keyword>
<protein>
    <submittedName>
        <fullName evidence="3">Phosphoenolpyruvate synthase</fullName>
    </submittedName>
</protein>
<evidence type="ECO:0000313" key="4">
    <source>
        <dbReference type="Proteomes" id="UP000244906"/>
    </source>
</evidence>
<sequence length="946" mass="106641">MTYKNTDASAIDQPNIVTSQQAASLNPLQLGGKADNLAWLDRNGFMVPDFRIITCDALAELFVLSGEIKHQLNQLKNLSLMDKRQQAQQVETVSKQVNQLIMQSAFDPEIEQQLAEQIDELLQASEHGLSVRSSAVGEDSASASFAGQLESLLFQKTAPQVFDAIRQVYLSAFAPRALLYRLQHKLPLNEARAAIILQTMIDSESAGVIFTANPANGNRKQMLISATFGQGEGVVSGEGDCDEFTIGHSAQTNDKNNLEEVISHRIENKQFSIGKVSTGESSHGKDQGGTETRALDPLLTDKSCLDDQQIIQLRDQALKIAQLKQSPQDIEWCFANQQLYILQTRPVTSLPAHSEEQANPIVWDNSNIQESYCGVTTPLTYSFALRGYSTVYQQTYRLLGLSEKNISKMRPALTSLLGLIHGRIYYNINNWYRALLILPGFEVNKADMERMMGLQDPVDLVEENQQSLAKKLANLPRKIWCLGRLLYGFKTIDSRVAKFRDHFESVYATVDRNALHTMSISELMALIDHLQSELMDRWQTPIINDFNVMMMNGKVHRWLGKLDLENPELIQNNLMSGEEGIESTEPTKFLLRLCDQVRQNPATRKLIETTDKHRLLDCLQIADPEVYLQCQEYIERYGDRCMGELKLESITLRQDASFIFSVMKNFLSRDDLTLDNLSQREQQFRTQTEKEIKLNMNAKLGTAQWGKFYSDLVKLRAAVKNRENMRLARTRAFGLMRDIYAEIGQQLALYKVLDDQRDVFYLTVDELDSCMEGKSVSSDWKALTSARKQEYQAYQQQEIPHHFHTNGPVYFNNQYLYPFEQPANQDDLHSLSTQQLSGIGCYPGKVQAQVRKIFSPDDELNLNGKILCTVRTDPGWAPLFPTCSGLLVERGSTLSHSAVVARELGIPAIVNIPGLTQKIADGEQVIMDGASGIIDRLDVPQEKASA</sequence>
<evidence type="ECO:0000313" key="3">
    <source>
        <dbReference type="EMBL" id="PVZ72458.1"/>
    </source>
</evidence>
<evidence type="ECO:0000259" key="1">
    <source>
        <dbReference type="Pfam" id="PF00391"/>
    </source>
</evidence>
<dbReference type="Pfam" id="PF01326">
    <property type="entry name" value="PPDK_N"/>
    <property type="match status" value="1"/>
</dbReference>
<dbReference type="AlphaFoldDB" id="A0A2V1H5C6"/>
<dbReference type="PANTHER" id="PTHR43615:SF1">
    <property type="entry name" value="PPDK_N DOMAIN-CONTAINING PROTEIN"/>
    <property type="match status" value="1"/>
</dbReference>
<dbReference type="InterPro" id="IPR002192">
    <property type="entry name" value="PPDK_AMP/ATP-bd"/>
</dbReference>
<proteinExistence type="predicted"/>
<dbReference type="Gene3D" id="3.30.470.20">
    <property type="entry name" value="ATP-grasp fold, B domain"/>
    <property type="match status" value="1"/>
</dbReference>